<dbReference type="InterPro" id="IPR029063">
    <property type="entry name" value="SAM-dependent_MTases_sf"/>
</dbReference>
<organism evidence="2 3">
    <name type="scientific">Streptomyces kronopolitis</name>
    <dbReference type="NCBI Taxonomy" id="1612435"/>
    <lineage>
        <taxon>Bacteria</taxon>
        <taxon>Bacillati</taxon>
        <taxon>Actinomycetota</taxon>
        <taxon>Actinomycetes</taxon>
        <taxon>Kitasatosporales</taxon>
        <taxon>Streptomycetaceae</taxon>
        <taxon>Streptomyces</taxon>
    </lineage>
</organism>
<sequence>MDGQPDEGFDGDAGSERDLEQDRPHSARMYDYYLGGKTNYLVDREAAQEVVGLFPSIPAAARANRAFMHRAVHYLASECGVRQFIDIGTGIPTTPNLHEVAQLVDPGCRVVYVDNDPLVLMYADELLDGTPEGETHFVEADANSPEKVLRAVRATESLNWKEPIGLSLHALLHFVPDAADPYGVVGALVAELPQGSYLSLTHCTGDFDPESWAAVIDVYVSSGTPTQVRSKDEVQRFFQDLEMVEPGLVVAHRWRPEPHSGPSLHSDAAVSLYGGVASKT</sequence>
<proteinExistence type="predicted"/>
<comment type="caution">
    <text evidence="2">The sequence shown here is derived from an EMBL/GenBank/DDBJ whole genome shotgun (WGS) entry which is preliminary data.</text>
</comment>
<keyword evidence="3" id="KW-1185">Reference proteome</keyword>
<dbReference type="Pfam" id="PF04672">
    <property type="entry name" value="Methyltransf_19"/>
    <property type="match status" value="1"/>
</dbReference>
<feature type="region of interest" description="Disordered" evidence="1">
    <location>
        <begin position="1"/>
        <end position="22"/>
    </location>
</feature>
<protein>
    <recommendedName>
        <fullName evidence="4">SAM-dependent methyltransferase</fullName>
    </recommendedName>
</protein>
<dbReference type="Gene3D" id="3.40.50.150">
    <property type="entry name" value="Vaccinia Virus protein VP39"/>
    <property type="match status" value="1"/>
</dbReference>
<name>A0ABQ2JBE8_9ACTN</name>
<gene>
    <name evidence="2" type="ORF">GCM10012285_24080</name>
</gene>
<feature type="compositionally biased region" description="Acidic residues" evidence="1">
    <location>
        <begin position="1"/>
        <end position="10"/>
    </location>
</feature>
<dbReference type="InterPro" id="IPR006764">
    <property type="entry name" value="SAM_dep_MeTrfase_SAV2177_type"/>
</dbReference>
<dbReference type="PIRSF" id="PIRSF017393">
    <property type="entry name" value="MTase_SAV2177"/>
    <property type="match status" value="1"/>
</dbReference>
<reference evidence="3" key="1">
    <citation type="journal article" date="2019" name="Int. J. Syst. Evol. Microbiol.">
        <title>The Global Catalogue of Microorganisms (GCM) 10K type strain sequencing project: providing services to taxonomists for standard genome sequencing and annotation.</title>
        <authorList>
            <consortium name="The Broad Institute Genomics Platform"/>
            <consortium name="The Broad Institute Genome Sequencing Center for Infectious Disease"/>
            <person name="Wu L."/>
            <person name="Ma J."/>
        </authorList>
    </citation>
    <scope>NUCLEOTIDE SEQUENCE [LARGE SCALE GENOMIC DNA]</scope>
    <source>
        <strain evidence="3">CGMCC 4.7323</strain>
    </source>
</reference>
<dbReference type="SUPFAM" id="SSF53335">
    <property type="entry name" value="S-adenosyl-L-methionine-dependent methyltransferases"/>
    <property type="match status" value="1"/>
</dbReference>
<evidence type="ECO:0000256" key="1">
    <source>
        <dbReference type="SAM" id="MobiDB-lite"/>
    </source>
</evidence>
<dbReference type="EMBL" id="BMND01000008">
    <property type="protein sequence ID" value="GGN43088.1"/>
    <property type="molecule type" value="Genomic_DNA"/>
</dbReference>
<accession>A0ABQ2JBE8</accession>
<evidence type="ECO:0000313" key="2">
    <source>
        <dbReference type="EMBL" id="GGN43088.1"/>
    </source>
</evidence>
<evidence type="ECO:0000313" key="3">
    <source>
        <dbReference type="Proteomes" id="UP000600080"/>
    </source>
</evidence>
<evidence type="ECO:0008006" key="4">
    <source>
        <dbReference type="Google" id="ProtNLM"/>
    </source>
</evidence>
<dbReference type="Proteomes" id="UP000600080">
    <property type="component" value="Unassembled WGS sequence"/>
</dbReference>